<comment type="catalytic activity">
    <reaction evidence="1">
        <text>ATP + protein L-histidine = ADP + protein N-phospho-L-histidine.</text>
        <dbReference type="EC" id="2.7.13.3"/>
    </reaction>
</comment>
<reference evidence="10" key="1">
    <citation type="submission" date="2012-06" db="EMBL/GenBank/DDBJ databases">
        <title>The complete genome of Belliella baltica DSM 15883.</title>
        <authorList>
            <person name="Lucas S."/>
            <person name="Copeland A."/>
            <person name="Lapidus A."/>
            <person name="Goodwin L."/>
            <person name="Pitluck S."/>
            <person name="Peters L."/>
            <person name="Mikhailova N."/>
            <person name="Davenport K."/>
            <person name="Kyrpides N."/>
            <person name="Mavromatis K."/>
            <person name="Pagani I."/>
            <person name="Ivanova N."/>
            <person name="Ovchinnikova G."/>
            <person name="Zeytun A."/>
            <person name="Detter J.C."/>
            <person name="Han C."/>
            <person name="Land M."/>
            <person name="Hauser L."/>
            <person name="Markowitz V."/>
            <person name="Cheng J.-F."/>
            <person name="Hugenholtz P."/>
            <person name="Woyke T."/>
            <person name="Wu D."/>
            <person name="Tindall B."/>
            <person name="Pomrenke H."/>
            <person name="Brambilla E."/>
            <person name="Klenk H.-P."/>
            <person name="Eisen J.A."/>
        </authorList>
    </citation>
    <scope>NUCLEOTIDE SEQUENCE [LARGE SCALE GENOMIC DNA]</scope>
    <source>
        <strain evidence="10">DSM 15883 / CIP 108006 / LMG 21964 / BA134</strain>
    </source>
</reference>
<evidence type="ECO:0000256" key="6">
    <source>
        <dbReference type="SAM" id="Coils"/>
    </source>
</evidence>
<dbReference type="AlphaFoldDB" id="I3Z227"/>
<dbReference type="eggNOG" id="COG4585">
    <property type="taxonomic scope" value="Bacteria"/>
</dbReference>
<feature type="domain" description="Histidine kinase" evidence="8">
    <location>
        <begin position="69"/>
        <end position="253"/>
    </location>
</feature>
<dbReference type="GO" id="GO:0000160">
    <property type="term" value="P:phosphorelay signal transduction system"/>
    <property type="evidence" value="ECO:0007669"/>
    <property type="project" value="UniProtKB-KW"/>
</dbReference>
<proteinExistence type="predicted"/>
<dbReference type="Gene3D" id="3.30.565.10">
    <property type="entry name" value="Histidine kinase-like ATPase, C-terminal domain"/>
    <property type="match status" value="1"/>
</dbReference>
<evidence type="ECO:0000313" key="9">
    <source>
        <dbReference type="EMBL" id="AFL83295.1"/>
    </source>
</evidence>
<dbReference type="KEGG" id="bbd:Belba_0640"/>
<feature type="transmembrane region" description="Helical" evidence="7">
    <location>
        <begin position="6"/>
        <end position="32"/>
    </location>
</feature>
<dbReference type="Proteomes" id="UP000006050">
    <property type="component" value="Chromosome"/>
</dbReference>
<dbReference type="InterPro" id="IPR036890">
    <property type="entry name" value="HATPase_C_sf"/>
</dbReference>
<dbReference type="Pfam" id="PF02518">
    <property type="entry name" value="HATPase_c"/>
    <property type="match status" value="1"/>
</dbReference>
<accession>I3Z227</accession>
<gene>
    <name evidence="9" type="ordered locus">Belba_0640</name>
</gene>
<dbReference type="PRINTS" id="PR00344">
    <property type="entry name" value="BCTRLSENSOR"/>
</dbReference>
<dbReference type="STRING" id="866536.Belba_0640"/>
<dbReference type="PANTHER" id="PTHR24421">
    <property type="entry name" value="NITRATE/NITRITE SENSOR PROTEIN NARX-RELATED"/>
    <property type="match status" value="1"/>
</dbReference>
<keyword evidence="10" id="KW-1185">Reference proteome</keyword>
<evidence type="ECO:0000256" key="5">
    <source>
        <dbReference type="ARBA" id="ARBA00023012"/>
    </source>
</evidence>
<dbReference type="InterPro" id="IPR050482">
    <property type="entry name" value="Sensor_HK_TwoCompSys"/>
</dbReference>
<evidence type="ECO:0000256" key="1">
    <source>
        <dbReference type="ARBA" id="ARBA00000085"/>
    </source>
</evidence>
<dbReference type="InterPro" id="IPR005467">
    <property type="entry name" value="His_kinase_dom"/>
</dbReference>
<evidence type="ECO:0000313" key="10">
    <source>
        <dbReference type="Proteomes" id="UP000006050"/>
    </source>
</evidence>
<dbReference type="HOGENOM" id="CLU_000445_20_6_10"/>
<dbReference type="InterPro" id="IPR004358">
    <property type="entry name" value="Sig_transdc_His_kin-like_C"/>
</dbReference>
<keyword evidence="7" id="KW-1133">Transmembrane helix</keyword>
<keyword evidence="4 9" id="KW-0418">Kinase</keyword>
<evidence type="ECO:0000256" key="3">
    <source>
        <dbReference type="ARBA" id="ARBA00022679"/>
    </source>
</evidence>
<dbReference type="InterPro" id="IPR003594">
    <property type="entry name" value="HATPase_dom"/>
</dbReference>
<dbReference type="EC" id="2.7.13.3" evidence="2"/>
<keyword evidence="6" id="KW-0175">Coiled coil</keyword>
<sequence length="254" mass="28870">MENEGSNIFLLILFGSLLTLLMAGFIVTMVLIHRSRQIKNKQKLESLKAEFEKTILNVEKEIQEETLNHVGRELHDNIGQLLSLTKLTLNNSKPEKIQEGKQLVNQVIKEVRNLSKSLNLDWVATVDLDVYIQKELGKLERLEFCKVEYERTGEPIAYENSKKLVLIRVIQECLNNAIKHAKPEIIKIKLDYYHDFLEVSISDDGIGFDTNLESAGSGMNNLKSRMKTIGGTIEIHSELKKGTQIKLLLPNSNA</sequence>
<keyword evidence="3" id="KW-0808">Transferase</keyword>
<keyword evidence="5" id="KW-0902">Two-component regulatory system</keyword>
<protein>
    <recommendedName>
        <fullName evidence="2">histidine kinase</fullName>
        <ecNumber evidence="2">2.7.13.3</ecNumber>
    </recommendedName>
</protein>
<dbReference type="PANTHER" id="PTHR24421:SF59">
    <property type="entry name" value="OXYGEN SENSOR HISTIDINE KINASE NREB"/>
    <property type="match status" value="1"/>
</dbReference>
<dbReference type="CDD" id="cd16917">
    <property type="entry name" value="HATPase_UhpB-NarQ-NarX-like"/>
    <property type="match status" value="1"/>
</dbReference>
<name>I3Z227_BELBD</name>
<feature type="coiled-coil region" evidence="6">
    <location>
        <begin position="41"/>
        <end position="68"/>
    </location>
</feature>
<evidence type="ECO:0000256" key="4">
    <source>
        <dbReference type="ARBA" id="ARBA00022777"/>
    </source>
</evidence>
<dbReference type="GO" id="GO:0004673">
    <property type="term" value="F:protein histidine kinase activity"/>
    <property type="evidence" value="ECO:0007669"/>
    <property type="project" value="UniProtKB-EC"/>
</dbReference>
<evidence type="ECO:0000256" key="7">
    <source>
        <dbReference type="SAM" id="Phobius"/>
    </source>
</evidence>
<evidence type="ECO:0000259" key="8">
    <source>
        <dbReference type="PROSITE" id="PS50109"/>
    </source>
</evidence>
<dbReference type="SMART" id="SM00387">
    <property type="entry name" value="HATPase_c"/>
    <property type="match status" value="1"/>
</dbReference>
<dbReference type="PROSITE" id="PS50109">
    <property type="entry name" value="HIS_KIN"/>
    <property type="match status" value="1"/>
</dbReference>
<dbReference type="EMBL" id="CP003281">
    <property type="protein sequence ID" value="AFL83295.1"/>
    <property type="molecule type" value="Genomic_DNA"/>
</dbReference>
<keyword evidence="7" id="KW-0812">Transmembrane</keyword>
<keyword evidence="7" id="KW-0472">Membrane</keyword>
<evidence type="ECO:0000256" key="2">
    <source>
        <dbReference type="ARBA" id="ARBA00012438"/>
    </source>
</evidence>
<organism evidence="9 10">
    <name type="scientific">Belliella baltica (strain DSM 15883 / CIP 108006 / LMG 21964 / BA134)</name>
    <dbReference type="NCBI Taxonomy" id="866536"/>
    <lineage>
        <taxon>Bacteria</taxon>
        <taxon>Pseudomonadati</taxon>
        <taxon>Bacteroidota</taxon>
        <taxon>Cytophagia</taxon>
        <taxon>Cytophagales</taxon>
        <taxon>Cyclobacteriaceae</taxon>
        <taxon>Belliella</taxon>
    </lineage>
</organism>
<dbReference type="SUPFAM" id="SSF55874">
    <property type="entry name" value="ATPase domain of HSP90 chaperone/DNA topoisomerase II/histidine kinase"/>
    <property type="match status" value="1"/>
</dbReference>
<dbReference type="RefSeq" id="WP_014771304.1">
    <property type="nucleotide sequence ID" value="NC_018010.1"/>
</dbReference>
<dbReference type="OrthoDB" id="9760839at2"/>